<feature type="transmembrane region" description="Helical" evidence="7">
    <location>
        <begin position="343"/>
        <end position="364"/>
    </location>
</feature>
<evidence type="ECO:0000256" key="4">
    <source>
        <dbReference type="ARBA" id="ARBA00022989"/>
    </source>
</evidence>
<keyword evidence="4 7" id="KW-1133">Transmembrane helix</keyword>
<accession>A0AAI8Z710</accession>
<dbReference type="SUPFAM" id="SSF103473">
    <property type="entry name" value="MFS general substrate transporter"/>
    <property type="match status" value="1"/>
</dbReference>
<keyword evidence="9" id="KW-1185">Reference proteome</keyword>
<keyword evidence="3 7" id="KW-0812">Transmembrane</keyword>
<feature type="transmembrane region" description="Helical" evidence="7">
    <location>
        <begin position="256"/>
        <end position="276"/>
    </location>
</feature>
<dbReference type="Gene3D" id="1.20.1250.20">
    <property type="entry name" value="MFS general substrate transporter like domains"/>
    <property type="match status" value="3"/>
</dbReference>
<feature type="transmembrane region" description="Helical" evidence="7">
    <location>
        <begin position="408"/>
        <end position="429"/>
    </location>
</feature>
<evidence type="ECO:0000256" key="1">
    <source>
        <dbReference type="ARBA" id="ARBA00004141"/>
    </source>
</evidence>
<dbReference type="GO" id="GO:0022857">
    <property type="term" value="F:transmembrane transporter activity"/>
    <property type="evidence" value="ECO:0007669"/>
    <property type="project" value="InterPro"/>
</dbReference>
<evidence type="ECO:0000256" key="6">
    <source>
        <dbReference type="SAM" id="MobiDB-lite"/>
    </source>
</evidence>
<evidence type="ECO:0000256" key="3">
    <source>
        <dbReference type="ARBA" id="ARBA00022692"/>
    </source>
</evidence>
<comment type="caution">
    <text evidence="8">The sequence shown here is derived from an EMBL/GenBank/DDBJ whole genome shotgun (WGS) entry which is preliminary data.</text>
</comment>
<dbReference type="FunFam" id="1.20.1250.20:FF:000013">
    <property type="entry name" value="MFS general substrate transporter"/>
    <property type="match status" value="1"/>
</dbReference>
<keyword evidence="2" id="KW-0813">Transport</keyword>
<keyword evidence="5 7" id="KW-0472">Membrane</keyword>
<dbReference type="AlphaFoldDB" id="A0AAI8Z710"/>
<evidence type="ECO:0000313" key="8">
    <source>
        <dbReference type="EMBL" id="CAK4033631.1"/>
    </source>
</evidence>
<feature type="transmembrane region" description="Helical" evidence="7">
    <location>
        <begin position="288"/>
        <end position="309"/>
    </location>
</feature>
<feature type="transmembrane region" description="Helical" evidence="7">
    <location>
        <begin position="110"/>
        <end position="133"/>
    </location>
</feature>
<dbReference type="Pfam" id="PF07690">
    <property type="entry name" value="MFS_1"/>
    <property type="match status" value="1"/>
</dbReference>
<sequence>MPADKEYETTDFVADEPYSSSTSLEGEDPKTLERRILRKVDIRLLPTLAALYCIALVDRTNISVARISGLDEDLRLDVGDRASIVLLVFFVGYVIFEIPSNILIRKIGPAIWLGAIGVAWGAGYYPGCVYLIASWYKRYEVQKRFSFFFVLATAISGFANIFALGLIQISKVTSYKGWRWIYIIEGAMTILVAIAAYFIVVDFPQSHRNKFLTPKEKSYVVERLAHDRGRESDGDRVTWRAIWNTAKDWKVWTCSVMYFGGAVGSYAFTLFLPIILQDGLGFSRELSFLLSAFPPVFAALEVMALSWVSDKIHQRGIFVIGQSVLGIVGLVMVGFLRNQVARYVGAFLGYAGATGLVVSSMAWLTNNVRGDSKRSVATAIAIMLSGISGIYSSLVFRQQDAPGYVPGIYAVIAVDLLAIFLAVVTVLGLRRANKRAEQGRLVIEGLEGFRYTL</sequence>
<evidence type="ECO:0000313" key="9">
    <source>
        <dbReference type="Proteomes" id="UP001296104"/>
    </source>
</evidence>
<feature type="transmembrane region" description="Helical" evidence="7">
    <location>
        <begin position="376"/>
        <end position="396"/>
    </location>
</feature>
<feature type="transmembrane region" description="Helical" evidence="7">
    <location>
        <begin position="316"/>
        <end position="337"/>
    </location>
</feature>
<dbReference type="InterPro" id="IPR036259">
    <property type="entry name" value="MFS_trans_sf"/>
</dbReference>
<dbReference type="PANTHER" id="PTHR43791:SF3">
    <property type="entry name" value="MAJOR FACILITATOR SUPERFAMILY (MFS) PROFILE DOMAIN-CONTAINING PROTEIN"/>
    <property type="match status" value="1"/>
</dbReference>
<evidence type="ECO:0000256" key="5">
    <source>
        <dbReference type="ARBA" id="ARBA00023136"/>
    </source>
</evidence>
<feature type="transmembrane region" description="Helical" evidence="7">
    <location>
        <begin position="145"/>
        <end position="168"/>
    </location>
</feature>
<protein>
    <submittedName>
        <fullName evidence="8">Related to tartrate transporter</fullName>
    </submittedName>
</protein>
<evidence type="ECO:0000256" key="2">
    <source>
        <dbReference type="ARBA" id="ARBA00022448"/>
    </source>
</evidence>
<comment type="subcellular location">
    <subcellularLocation>
        <location evidence="1">Membrane</location>
        <topology evidence="1">Multi-pass membrane protein</topology>
    </subcellularLocation>
</comment>
<dbReference type="Proteomes" id="UP001296104">
    <property type="component" value="Unassembled WGS sequence"/>
</dbReference>
<proteinExistence type="predicted"/>
<feature type="transmembrane region" description="Helical" evidence="7">
    <location>
        <begin position="84"/>
        <end position="104"/>
    </location>
</feature>
<evidence type="ECO:0000256" key="7">
    <source>
        <dbReference type="SAM" id="Phobius"/>
    </source>
</evidence>
<dbReference type="EMBL" id="CAVMBE010000090">
    <property type="protein sequence ID" value="CAK4033631.1"/>
    <property type="molecule type" value="Genomic_DNA"/>
</dbReference>
<gene>
    <name evidence="8" type="ORF">LECACI_7A008789</name>
</gene>
<dbReference type="GO" id="GO:0016020">
    <property type="term" value="C:membrane"/>
    <property type="evidence" value="ECO:0007669"/>
    <property type="project" value="UniProtKB-SubCell"/>
</dbReference>
<name>A0AAI8Z710_9PEZI</name>
<feature type="transmembrane region" description="Helical" evidence="7">
    <location>
        <begin position="180"/>
        <end position="200"/>
    </location>
</feature>
<dbReference type="PANTHER" id="PTHR43791">
    <property type="entry name" value="PERMEASE-RELATED"/>
    <property type="match status" value="1"/>
</dbReference>
<reference evidence="8" key="1">
    <citation type="submission" date="2023-11" db="EMBL/GenBank/DDBJ databases">
        <authorList>
            <person name="Alioto T."/>
            <person name="Alioto T."/>
            <person name="Gomez Garrido J."/>
        </authorList>
    </citation>
    <scope>NUCLEOTIDE SEQUENCE</scope>
</reference>
<feature type="region of interest" description="Disordered" evidence="6">
    <location>
        <begin position="1"/>
        <end position="27"/>
    </location>
</feature>
<dbReference type="InterPro" id="IPR011701">
    <property type="entry name" value="MFS"/>
</dbReference>
<organism evidence="8 9">
    <name type="scientific">Lecanosticta acicola</name>
    <dbReference type="NCBI Taxonomy" id="111012"/>
    <lineage>
        <taxon>Eukaryota</taxon>
        <taxon>Fungi</taxon>
        <taxon>Dikarya</taxon>
        <taxon>Ascomycota</taxon>
        <taxon>Pezizomycotina</taxon>
        <taxon>Dothideomycetes</taxon>
        <taxon>Dothideomycetidae</taxon>
        <taxon>Mycosphaerellales</taxon>
        <taxon>Mycosphaerellaceae</taxon>
        <taxon>Lecanosticta</taxon>
    </lineage>
</organism>